<protein>
    <submittedName>
        <fullName evidence="1">Uncharacterized protein</fullName>
    </submittedName>
</protein>
<accession>A0ABY4Y7V9</accession>
<evidence type="ECO:0000313" key="1">
    <source>
        <dbReference type="EMBL" id="USQ13660.1"/>
    </source>
</evidence>
<dbReference type="RefSeq" id="WP_252579966.1">
    <property type="nucleotide sequence ID" value="NZ_CP071527.1"/>
</dbReference>
<name>A0ABY4Y7V9_9GAMM</name>
<organism evidence="1 2">
    <name type="scientific">Legionella lytica</name>
    <dbReference type="NCBI Taxonomy" id="96232"/>
    <lineage>
        <taxon>Bacteria</taxon>
        <taxon>Pseudomonadati</taxon>
        <taxon>Pseudomonadota</taxon>
        <taxon>Gammaproteobacteria</taxon>
        <taxon>Legionellales</taxon>
        <taxon>Legionellaceae</taxon>
        <taxon>Legionella</taxon>
    </lineage>
</organism>
<sequence>MGWMGSIINVAINTAASVLDTAGSIACSVGGMGFAAAQAIDKTFQASYAGSAVGWGGLEISGNLDHLFGINYTLPLRVSKAMDGEKLYHLSDYVESGMIYTASAVILSSGIVLKGLGSTLKKVQQYREDDQFTQLNYGTQIERPVAREFLQSQITSLSSSLMIAMLSYNAGICLAYYSSLLNSALQLTYPIQGEQHAHSTYYHGPLTTTTYPVDVTLDPQQITVDIPYIGNVSLFLDMAVKGAANVTGGGGFFFKENGPAPIAPPVSVTASSLGGSSAYLLSNFFAKKELEARDRRLIKAVRTPVLSIQDEEEDRLLPYGV</sequence>
<dbReference type="Proteomes" id="UP001057474">
    <property type="component" value="Chromosome"/>
</dbReference>
<keyword evidence="2" id="KW-1185">Reference proteome</keyword>
<gene>
    <name evidence="1" type="ORF">J2N86_13430</name>
</gene>
<reference evidence="1" key="1">
    <citation type="submission" date="2021-03" db="EMBL/GenBank/DDBJ databases">
        <title>Legionella lytica PCM 2298.</title>
        <authorList>
            <person name="Koper P."/>
        </authorList>
    </citation>
    <scope>NUCLEOTIDE SEQUENCE</scope>
    <source>
        <strain evidence="1">PCM 2298</strain>
    </source>
</reference>
<dbReference type="EMBL" id="CP071527">
    <property type="protein sequence ID" value="USQ13660.1"/>
    <property type="molecule type" value="Genomic_DNA"/>
</dbReference>
<evidence type="ECO:0000313" key="2">
    <source>
        <dbReference type="Proteomes" id="UP001057474"/>
    </source>
</evidence>
<proteinExistence type="predicted"/>